<dbReference type="OrthoDB" id="406634at2759"/>
<feature type="domain" description="TauD/TfdA-like" evidence="7">
    <location>
        <begin position="53"/>
        <end position="340"/>
    </location>
</feature>
<keyword evidence="6" id="KW-0408">Iron</keyword>
<keyword evidence="5" id="KW-0560">Oxidoreductase</keyword>
<evidence type="ECO:0000313" key="8">
    <source>
        <dbReference type="EMBL" id="TKA82745.1"/>
    </source>
</evidence>
<evidence type="ECO:0000256" key="5">
    <source>
        <dbReference type="ARBA" id="ARBA00023002"/>
    </source>
</evidence>
<evidence type="ECO:0000256" key="2">
    <source>
        <dbReference type="ARBA" id="ARBA00008654"/>
    </source>
</evidence>
<dbReference type="PANTHER" id="PTHR10696">
    <property type="entry name" value="GAMMA-BUTYROBETAINE HYDROXYLASE-RELATED"/>
    <property type="match status" value="1"/>
</dbReference>
<dbReference type="InterPro" id="IPR003819">
    <property type="entry name" value="TauD/TfdA-like"/>
</dbReference>
<reference evidence="8 9" key="1">
    <citation type="submission" date="2017-03" db="EMBL/GenBank/DDBJ databases">
        <title>Genomes of endolithic fungi from Antarctica.</title>
        <authorList>
            <person name="Coleine C."/>
            <person name="Masonjones S."/>
            <person name="Stajich J.E."/>
        </authorList>
    </citation>
    <scope>NUCLEOTIDE SEQUENCE [LARGE SCALE GENOMIC DNA]</scope>
    <source>
        <strain evidence="8 9">CCFEE 5184</strain>
    </source>
</reference>
<dbReference type="GO" id="GO:0051213">
    <property type="term" value="F:dioxygenase activity"/>
    <property type="evidence" value="ECO:0007669"/>
    <property type="project" value="UniProtKB-KW"/>
</dbReference>
<dbReference type="SUPFAM" id="SSF51197">
    <property type="entry name" value="Clavaminate synthase-like"/>
    <property type="match status" value="1"/>
</dbReference>
<gene>
    <name evidence="8" type="ORF">B0A55_01083</name>
</gene>
<organism evidence="8 9">
    <name type="scientific">Friedmanniomyces simplex</name>
    <dbReference type="NCBI Taxonomy" id="329884"/>
    <lineage>
        <taxon>Eukaryota</taxon>
        <taxon>Fungi</taxon>
        <taxon>Dikarya</taxon>
        <taxon>Ascomycota</taxon>
        <taxon>Pezizomycotina</taxon>
        <taxon>Dothideomycetes</taxon>
        <taxon>Dothideomycetidae</taxon>
        <taxon>Mycosphaerellales</taxon>
        <taxon>Teratosphaeriaceae</taxon>
        <taxon>Friedmanniomyces</taxon>
    </lineage>
</organism>
<evidence type="ECO:0000256" key="1">
    <source>
        <dbReference type="ARBA" id="ARBA00001954"/>
    </source>
</evidence>
<dbReference type="GO" id="GO:0045329">
    <property type="term" value="P:carnitine biosynthetic process"/>
    <property type="evidence" value="ECO:0007669"/>
    <property type="project" value="TreeGrafter"/>
</dbReference>
<dbReference type="EMBL" id="NAJQ01000026">
    <property type="protein sequence ID" value="TKA82745.1"/>
    <property type="molecule type" value="Genomic_DNA"/>
</dbReference>
<evidence type="ECO:0000256" key="6">
    <source>
        <dbReference type="ARBA" id="ARBA00023004"/>
    </source>
</evidence>
<dbReference type="Pfam" id="PF02668">
    <property type="entry name" value="TauD"/>
    <property type="match status" value="1"/>
</dbReference>
<comment type="cofactor">
    <cofactor evidence="1">
        <name>Fe(2+)</name>
        <dbReference type="ChEBI" id="CHEBI:29033"/>
    </cofactor>
</comment>
<name>A0A4U0Y5A1_9PEZI</name>
<keyword evidence="4" id="KW-0223">Dioxygenase</keyword>
<proteinExistence type="inferred from homology"/>
<accession>A0A4U0Y5A1</accession>
<dbReference type="GO" id="GO:0046872">
    <property type="term" value="F:metal ion binding"/>
    <property type="evidence" value="ECO:0007669"/>
    <property type="project" value="UniProtKB-KW"/>
</dbReference>
<comment type="caution">
    <text evidence="8">The sequence shown here is derived from an EMBL/GenBank/DDBJ whole genome shotgun (WGS) entry which is preliminary data.</text>
</comment>
<dbReference type="GO" id="GO:0005739">
    <property type="term" value="C:mitochondrion"/>
    <property type="evidence" value="ECO:0007669"/>
    <property type="project" value="TreeGrafter"/>
</dbReference>
<sequence>MTWNNDVPGYDSRHESTFDTGLLRRLASVSDPNPAATTLPQRVLWSAEQQRAAVPDVNHEAYMSDDSTLHKALLTLHTHGLLFLTKVPEQQTSVSAIAERIGPLKTTFYGSTWDVRSVPQAKNVAYTAQDLGFHMDLLYMRQPPHLQFLHCIRSSSAGGASLFTDSFRAAQDLWHQDPAAFLLLTKLRAGFHYNHPDSHYYQCSHSTIDLQPPGARGPTADILKTLVHSHDVGLDIARTTRGNVKDWLHSVAWAPPFQAPFNEAVTNGSVPTLRRVNSTVHRWHTAAMKFNALIHKPEGIYERMMKPGECVIFDNRRVLHGRRAFEVEDAGKERWLRGAYLDLDPYLSKLRVLGRKFGSSTVPGESSMAQDVEIG</sequence>
<dbReference type="InterPro" id="IPR042098">
    <property type="entry name" value="TauD-like_sf"/>
</dbReference>
<evidence type="ECO:0000259" key="7">
    <source>
        <dbReference type="Pfam" id="PF02668"/>
    </source>
</evidence>
<keyword evidence="9" id="KW-1185">Reference proteome</keyword>
<dbReference type="Proteomes" id="UP000309340">
    <property type="component" value="Unassembled WGS sequence"/>
</dbReference>
<comment type="similarity">
    <text evidence="2">Belongs to the gamma-BBH/TMLD family.</text>
</comment>
<evidence type="ECO:0000256" key="4">
    <source>
        <dbReference type="ARBA" id="ARBA00022964"/>
    </source>
</evidence>
<evidence type="ECO:0000256" key="3">
    <source>
        <dbReference type="ARBA" id="ARBA00022723"/>
    </source>
</evidence>
<dbReference type="InterPro" id="IPR050411">
    <property type="entry name" value="AlphaKG_dependent_hydroxylases"/>
</dbReference>
<dbReference type="STRING" id="329884.A0A4U0Y5A1"/>
<protein>
    <recommendedName>
        <fullName evidence="7">TauD/TfdA-like domain-containing protein</fullName>
    </recommendedName>
</protein>
<dbReference type="Gene3D" id="3.60.130.10">
    <property type="entry name" value="Clavaminate synthase-like"/>
    <property type="match status" value="1"/>
</dbReference>
<keyword evidence="3" id="KW-0479">Metal-binding</keyword>
<evidence type="ECO:0000313" key="9">
    <source>
        <dbReference type="Proteomes" id="UP000309340"/>
    </source>
</evidence>
<dbReference type="PANTHER" id="PTHR10696:SF25">
    <property type="entry name" value="OXIDOREDUCTASE AIM17-RELATED"/>
    <property type="match status" value="1"/>
</dbReference>
<dbReference type="AlphaFoldDB" id="A0A4U0Y5A1"/>